<evidence type="ECO:0000256" key="1">
    <source>
        <dbReference type="SAM" id="MobiDB-lite"/>
    </source>
</evidence>
<dbReference type="SMART" id="SM00289">
    <property type="entry name" value="WR1"/>
    <property type="match status" value="2"/>
</dbReference>
<dbReference type="InterPro" id="IPR006150">
    <property type="entry name" value="Cys_repeat_1"/>
</dbReference>
<name>A0A914H3V6_GLORO</name>
<dbReference type="WBParaSite" id="Gr19_v10_g13012.t1">
    <property type="protein sequence ID" value="Gr19_v10_g13012.t1"/>
    <property type="gene ID" value="Gr19_v10_g13012"/>
</dbReference>
<reference evidence="3" key="1">
    <citation type="submission" date="2022-11" db="UniProtKB">
        <authorList>
            <consortium name="WormBaseParasite"/>
        </authorList>
    </citation>
    <scope>IDENTIFICATION</scope>
</reference>
<organism evidence="2 3">
    <name type="scientific">Globodera rostochiensis</name>
    <name type="common">Golden nematode worm</name>
    <name type="synonym">Heterodera rostochiensis</name>
    <dbReference type="NCBI Taxonomy" id="31243"/>
    <lineage>
        <taxon>Eukaryota</taxon>
        <taxon>Metazoa</taxon>
        <taxon>Ecdysozoa</taxon>
        <taxon>Nematoda</taxon>
        <taxon>Chromadorea</taxon>
        <taxon>Rhabditida</taxon>
        <taxon>Tylenchina</taxon>
        <taxon>Tylenchomorpha</taxon>
        <taxon>Tylenchoidea</taxon>
        <taxon>Heteroderidae</taxon>
        <taxon>Heteroderinae</taxon>
        <taxon>Globodera</taxon>
    </lineage>
</organism>
<dbReference type="AlphaFoldDB" id="A0A914H3V6"/>
<feature type="region of interest" description="Disordered" evidence="1">
    <location>
        <begin position="41"/>
        <end position="63"/>
    </location>
</feature>
<proteinExistence type="predicted"/>
<protein>
    <submittedName>
        <fullName evidence="3">Chitin-binding type-2 domain-containing protein</fullName>
    </submittedName>
</protein>
<evidence type="ECO:0000313" key="2">
    <source>
        <dbReference type="Proteomes" id="UP000887572"/>
    </source>
</evidence>
<accession>A0A914H3V6</accession>
<evidence type="ECO:0000313" key="3">
    <source>
        <dbReference type="WBParaSite" id="Gr19_v10_g13012.t1"/>
    </source>
</evidence>
<dbReference type="Proteomes" id="UP000887572">
    <property type="component" value="Unplaced"/>
</dbReference>
<sequence>MLDILMVPVTFSNTGLVLVLAQAIAVAAVIIVEQNNTDQTDQNVSAPYQHQQQMRQPPIHGERCSPETDSQLFPIVDSFYSDKFLYCHQRKRVYDVGSCTDKMTLFDPSKRKCLTKVGEKADNVAATVPTRLKIFAKDTKQQKIASSSQPMVRQRMHTSFPANSETGGVGTDLKIQMENVSMKAMQTEESKLAFLEQNDAESLEETRNDGSDVKVLIKLKTNSSENIEVGKRSQFDQELPEAMVVKNVGDGKLSVEEDNKSKLRQLVVCSDGSLPFGDNNGRSHRCIPDYGHNPFSSFACPFSYQCEYSSVLRAHQCCPQLIDANRESSSYGEEYSELGGEEVPNGAERTAAAAEILDFNHACPPAHFLRVHPKNGHPTLCSPGWLILTGQGGCPPFSKCVYSAALLQFVCCQPNNLLKAMENEMMKGQQRSSSFYPSRGIHPAQSGCIGHGQCDLKFPGAKCRNWVCICPSGLSAYDGRCVPNCPYGHSDRNGICTAAASDQNRQKYLVFWRQKR</sequence>
<keyword evidence="2" id="KW-1185">Reference proteome</keyword>
<feature type="compositionally biased region" description="Polar residues" evidence="1">
    <location>
        <begin position="41"/>
        <end position="55"/>
    </location>
</feature>